<name>A0A235BZ87_UNCW3</name>
<gene>
    <name evidence="1" type="ORF">CH333_00840</name>
</gene>
<dbReference type="AlphaFoldDB" id="A0A235BZ87"/>
<accession>A0A235BZ87</accession>
<dbReference type="EMBL" id="NOZQ01000015">
    <property type="protein sequence ID" value="OYD17469.1"/>
    <property type="molecule type" value="Genomic_DNA"/>
</dbReference>
<organism evidence="1 2">
    <name type="scientific">candidate division WOR-3 bacterium JGI_Cruoil_03_44_89</name>
    <dbReference type="NCBI Taxonomy" id="1973748"/>
    <lineage>
        <taxon>Bacteria</taxon>
        <taxon>Bacteria division WOR-3</taxon>
    </lineage>
</organism>
<dbReference type="Proteomes" id="UP000215215">
    <property type="component" value="Unassembled WGS sequence"/>
</dbReference>
<evidence type="ECO:0000313" key="1">
    <source>
        <dbReference type="EMBL" id="OYD17469.1"/>
    </source>
</evidence>
<sequence>MYQMSEGSVWRNCFGVASEVASGLLRRLLRLRLALLDSFASNGASNDIPRNDIPPDNHNDKEIMGNLSRFLRDLPHIAGPLQKATAAKGGTSNFFLDFWAKIS</sequence>
<comment type="caution">
    <text evidence="1">The sequence shown here is derived from an EMBL/GenBank/DDBJ whole genome shotgun (WGS) entry which is preliminary data.</text>
</comment>
<evidence type="ECO:0000313" key="2">
    <source>
        <dbReference type="Proteomes" id="UP000215215"/>
    </source>
</evidence>
<reference evidence="1 2" key="1">
    <citation type="submission" date="2017-07" db="EMBL/GenBank/DDBJ databases">
        <title>Recovery of genomes from metagenomes via a dereplication, aggregation, and scoring strategy.</title>
        <authorList>
            <person name="Sieber C.M."/>
            <person name="Probst A.J."/>
            <person name="Sharrar A."/>
            <person name="Thomas B.C."/>
            <person name="Hess M."/>
            <person name="Tringe S.G."/>
            <person name="Banfield J.F."/>
        </authorList>
    </citation>
    <scope>NUCLEOTIDE SEQUENCE [LARGE SCALE GENOMIC DNA]</scope>
    <source>
        <strain evidence="1">JGI_Cruoil_03_44_89</strain>
    </source>
</reference>
<protein>
    <submittedName>
        <fullName evidence="1">Uncharacterized protein</fullName>
    </submittedName>
</protein>
<proteinExistence type="predicted"/>